<keyword evidence="2" id="KW-1185">Reference proteome</keyword>
<reference evidence="1 2" key="1">
    <citation type="submission" date="2017-11" db="EMBL/GenBank/DDBJ databases">
        <title>De-novo sequencing of pomegranate (Punica granatum L.) genome.</title>
        <authorList>
            <person name="Akparov Z."/>
            <person name="Amiraslanov A."/>
            <person name="Hajiyeva S."/>
            <person name="Abbasov M."/>
            <person name="Kaur K."/>
            <person name="Hamwieh A."/>
            <person name="Solovyev V."/>
            <person name="Salamov A."/>
            <person name="Braich B."/>
            <person name="Kosarev P."/>
            <person name="Mahmoud A."/>
            <person name="Hajiyev E."/>
            <person name="Babayeva S."/>
            <person name="Izzatullayeva V."/>
            <person name="Mammadov A."/>
            <person name="Mammadov A."/>
            <person name="Sharifova S."/>
            <person name="Ojaghi J."/>
            <person name="Eynullazada K."/>
            <person name="Bayramov B."/>
            <person name="Abdulazimova A."/>
            <person name="Shahmuradov I."/>
        </authorList>
    </citation>
    <scope>NUCLEOTIDE SEQUENCE [LARGE SCALE GENOMIC DNA]</scope>
    <source>
        <strain evidence="2">cv. AG2017</strain>
        <tissue evidence="1">Leaf</tissue>
    </source>
</reference>
<organism evidence="1 2">
    <name type="scientific">Punica granatum</name>
    <name type="common">Pomegranate</name>
    <dbReference type="NCBI Taxonomy" id="22663"/>
    <lineage>
        <taxon>Eukaryota</taxon>
        <taxon>Viridiplantae</taxon>
        <taxon>Streptophyta</taxon>
        <taxon>Embryophyta</taxon>
        <taxon>Tracheophyta</taxon>
        <taxon>Spermatophyta</taxon>
        <taxon>Magnoliopsida</taxon>
        <taxon>eudicotyledons</taxon>
        <taxon>Gunneridae</taxon>
        <taxon>Pentapetalae</taxon>
        <taxon>rosids</taxon>
        <taxon>malvids</taxon>
        <taxon>Myrtales</taxon>
        <taxon>Lythraceae</taxon>
        <taxon>Punica</taxon>
    </lineage>
</organism>
<gene>
    <name evidence="1" type="ORF">CRG98_032878</name>
</gene>
<protein>
    <submittedName>
        <fullName evidence="1">Uncharacterized protein</fullName>
    </submittedName>
</protein>
<sequence length="143" mass="16722">MSHYNFPIPCHQTARHRKKRAKQRCSYLMAYEKFLDGHRVDFSNQLSTPHKPCNPVHIVFVREQSLSTWRTDSGARLHLWHREDATMLIAMLIGERSIVSHQPKKNPNPPRSIPRPNRFPERFMQIPGLVREKCISGSSRVLT</sequence>
<comment type="caution">
    <text evidence="1">The sequence shown here is derived from an EMBL/GenBank/DDBJ whole genome shotgun (WGS) entry which is preliminary data.</text>
</comment>
<accession>A0A2I0IRW1</accession>
<dbReference type="EMBL" id="PGOL01002593">
    <property type="protein sequence ID" value="PKI46738.1"/>
    <property type="molecule type" value="Genomic_DNA"/>
</dbReference>
<evidence type="ECO:0000313" key="2">
    <source>
        <dbReference type="Proteomes" id="UP000233551"/>
    </source>
</evidence>
<name>A0A2I0IRW1_PUNGR</name>
<dbReference type="AlphaFoldDB" id="A0A2I0IRW1"/>
<proteinExistence type="predicted"/>
<evidence type="ECO:0000313" key="1">
    <source>
        <dbReference type="EMBL" id="PKI46738.1"/>
    </source>
</evidence>
<dbReference type="Proteomes" id="UP000233551">
    <property type="component" value="Unassembled WGS sequence"/>
</dbReference>